<dbReference type="RefSeq" id="WP_195813993.1">
    <property type="nucleotide sequence ID" value="NZ_JADOBI010000003.1"/>
</dbReference>
<accession>A0ABS0E2B2</accession>
<proteinExistence type="predicted"/>
<gene>
    <name evidence="1" type="ORF">IV433_07265</name>
</gene>
<protein>
    <recommendedName>
        <fullName evidence="3">ClpX-type ZB domain-containing protein</fullName>
    </recommendedName>
</protein>
<sequence length="110" mass="13146">MASIDDEKWLCIAAYYSCGACYAITAGMPETNRPSVNLYCFRLVRQHQATMLERCSREEMKMKRCARCNKKRNFIERLFALDKEICEECLYDIQLEIRERREIPVKRHKD</sequence>
<evidence type="ECO:0000313" key="1">
    <source>
        <dbReference type="EMBL" id="MBF7979210.1"/>
    </source>
</evidence>
<reference evidence="1 2" key="1">
    <citation type="submission" date="2020-11" db="EMBL/GenBank/DDBJ databases">
        <title>Taxonomic investigation of Rahnella strains.</title>
        <authorList>
            <person name="Lee S.D."/>
        </authorList>
    </citation>
    <scope>NUCLEOTIDE SEQUENCE [LARGE SCALE GENOMIC DNA]</scope>
    <source>
        <strain evidence="1 2">SAP-17</strain>
    </source>
</reference>
<dbReference type="Proteomes" id="UP000636811">
    <property type="component" value="Unassembled WGS sequence"/>
</dbReference>
<name>A0ABS0E2B2_9GAMM</name>
<evidence type="ECO:0008006" key="3">
    <source>
        <dbReference type="Google" id="ProtNLM"/>
    </source>
</evidence>
<comment type="caution">
    <text evidence="1">The sequence shown here is derived from an EMBL/GenBank/DDBJ whole genome shotgun (WGS) entry which is preliminary data.</text>
</comment>
<organism evidence="1 2">
    <name type="scientific">Rahnella laticis</name>
    <dbReference type="NCBI Taxonomy" id="2787622"/>
    <lineage>
        <taxon>Bacteria</taxon>
        <taxon>Pseudomonadati</taxon>
        <taxon>Pseudomonadota</taxon>
        <taxon>Gammaproteobacteria</taxon>
        <taxon>Enterobacterales</taxon>
        <taxon>Yersiniaceae</taxon>
        <taxon>Rahnella</taxon>
    </lineage>
</organism>
<dbReference type="EMBL" id="JADOBI010000003">
    <property type="protein sequence ID" value="MBF7979210.1"/>
    <property type="molecule type" value="Genomic_DNA"/>
</dbReference>
<keyword evidence="2" id="KW-1185">Reference proteome</keyword>
<evidence type="ECO:0000313" key="2">
    <source>
        <dbReference type="Proteomes" id="UP000636811"/>
    </source>
</evidence>